<sequence length="270" mass="29719">MQVDDVPEAVSRPKVSVVIPVKDDAEELRRCLQALSGQSLLPEQIIVVDNNSTDHSADVARAFGAEVVFCAQPGIPAAASVGYDHAGGDLILRIDADSLPDHHWVENIVAAFANHPRAGAVTGGATFYDGPQPLRIPLAVLYLGAYRIAGVLALGHWPLFGSNMGLRRHVWEQVRDQIDRSDTDVHDDLALSYPVGALSPIHRLGRPSMQISMRPFYSANGFRLRFRRAVHTVTSQWPQDFPPYRWRRIAAARSAMRNPAGPLVRQGWAQ</sequence>
<accession>A0ABT2HSN7</accession>
<protein>
    <submittedName>
        <fullName evidence="2">Glycosyltransferase</fullName>
        <ecNumber evidence="2">2.4.-.-</ecNumber>
    </submittedName>
</protein>
<dbReference type="InterPro" id="IPR029044">
    <property type="entry name" value="Nucleotide-diphossugar_trans"/>
</dbReference>
<keyword evidence="3" id="KW-1185">Reference proteome</keyword>
<organism evidence="2 3">
    <name type="scientific">Nesterenkonia massiliensis</name>
    <dbReference type="NCBI Taxonomy" id="1232429"/>
    <lineage>
        <taxon>Bacteria</taxon>
        <taxon>Bacillati</taxon>
        <taxon>Actinomycetota</taxon>
        <taxon>Actinomycetes</taxon>
        <taxon>Micrococcales</taxon>
        <taxon>Micrococcaceae</taxon>
        <taxon>Nesterenkonia</taxon>
    </lineage>
</organism>
<proteinExistence type="predicted"/>
<keyword evidence="2" id="KW-0808">Transferase</keyword>
<evidence type="ECO:0000313" key="2">
    <source>
        <dbReference type="EMBL" id="MCT1607520.1"/>
    </source>
</evidence>
<keyword evidence="2" id="KW-0328">Glycosyltransferase</keyword>
<dbReference type="PANTHER" id="PTHR43685:SF14">
    <property type="entry name" value="GLYCOSYLTRANSFERASE 2-LIKE DOMAIN-CONTAINING PROTEIN"/>
    <property type="match status" value="1"/>
</dbReference>
<dbReference type="GO" id="GO:0016757">
    <property type="term" value="F:glycosyltransferase activity"/>
    <property type="evidence" value="ECO:0007669"/>
    <property type="project" value="UniProtKB-KW"/>
</dbReference>
<dbReference type="InterPro" id="IPR001173">
    <property type="entry name" value="Glyco_trans_2-like"/>
</dbReference>
<reference evidence="2 3" key="1">
    <citation type="submission" date="2022-04" db="EMBL/GenBank/DDBJ databases">
        <title>Human microbiome associated bacterial genomes.</title>
        <authorList>
            <person name="Sandstrom S."/>
            <person name="Salamzade R."/>
            <person name="Kalan L.R."/>
        </authorList>
    </citation>
    <scope>NUCLEOTIDE SEQUENCE [LARGE SCALE GENOMIC DNA]</scope>
    <source>
        <strain evidence="3">p3-SID767</strain>
    </source>
</reference>
<dbReference type="Proteomes" id="UP001205046">
    <property type="component" value="Unassembled WGS sequence"/>
</dbReference>
<name>A0ABT2HSN7_9MICC</name>
<dbReference type="SUPFAM" id="SSF53448">
    <property type="entry name" value="Nucleotide-diphospho-sugar transferases"/>
    <property type="match status" value="1"/>
</dbReference>
<comment type="caution">
    <text evidence="2">The sequence shown here is derived from an EMBL/GenBank/DDBJ whole genome shotgun (WGS) entry which is preliminary data.</text>
</comment>
<dbReference type="Pfam" id="PF00535">
    <property type="entry name" value="Glycos_transf_2"/>
    <property type="match status" value="1"/>
</dbReference>
<evidence type="ECO:0000259" key="1">
    <source>
        <dbReference type="Pfam" id="PF00535"/>
    </source>
</evidence>
<gene>
    <name evidence="2" type="ORF">M3B43_09320</name>
</gene>
<dbReference type="InterPro" id="IPR050834">
    <property type="entry name" value="Glycosyltransf_2"/>
</dbReference>
<dbReference type="EMBL" id="JALXMO010000028">
    <property type="protein sequence ID" value="MCT1607520.1"/>
    <property type="molecule type" value="Genomic_DNA"/>
</dbReference>
<feature type="domain" description="Glycosyltransferase 2-like" evidence="1">
    <location>
        <begin position="16"/>
        <end position="171"/>
    </location>
</feature>
<dbReference type="EC" id="2.4.-.-" evidence="2"/>
<dbReference type="RefSeq" id="WP_260073419.1">
    <property type="nucleotide sequence ID" value="NZ_JALXMO010000028.1"/>
</dbReference>
<dbReference type="PANTHER" id="PTHR43685">
    <property type="entry name" value="GLYCOSYLTRANSFERASE"/>
    <property type="match status" value="1"/>
</dbReference>
<evidence type="ECO:0000313" key="3">
    <source>
        <dbReference type="Proteomes" id="UP001205046"/>
    </source>
</evidence>
<dbReference type="CDD" id="cd00761">
    <property type="entry name" value="Glyco_tranf_GTA_type"/>
    <property type="match status" value="1"/>
</dbReference>
<dbReference type="Gene3D" id="3.90.550.10">
    <property type="entry name" value="Spore Coat Polysaccharide Biosynthesis Protein SpsA, Chain A"/>
    <property type="match status" value="1"/>
</dbReference>